<dbReference type="GO" id="GO:0005615">
    <property type="term" value="C:extracellular space"/>
    <property type="evidence" value="ECO:0007669"/>
    <property type="project" value="InterPro"/>
</dbReference>
<dbReference type="InterPro" id="IPR041555">
    <property type="entry name" value="MG3"/>
</dbReference>
<dbReference type="CDD" id="cd02897">
    <property type="entry name" value="A2M_2"/>
    <property type="match status" value="1"/>
</dbReference>
<evidence type="ECO:0000313" key="12">
    <source>
        <dbReference type="EMBL" id="NXY41718.1"/>
    </source>
</evidence>
<name>A0A7L4JP61_9AVES</name>
<dbReference type="OrthoDB" id="9998011at2759"/>
<dbReference type="InterPro" id="IPR013783">
    <property type="entry name" value="Ig-like_fold"/>
</dbReference>
<feature type="non-terminal residue" evidence="12">
    <location>
        <position position="1420"/>
    </location>
</feature>
<dbReference type="InterPro" id="IPR014756">
    <property type="entry name" value="Ig_E-set"/>
</dbReference>
<dbReference type="Gene3D" id="1.50.10.20">
    <property type="match status" value="1"/>
</dbReference>
<keyword evidence="13" id="KW-1185">Reference proteome</keyword>
<evidence type="ECO:0000256" key="6">
    <source>
        <dbReference type="ARBA" id="ARBA00022900"/>
    </source>
</evidence>
<dbReference type="EMBL" id="VWPQ01000724">
    <property type="protein sequence ID" value="NXY41718.1"/>
    <property type="molecule type" value="Genomic_DNA"/>
</dbReference>
<dbReference type="Gene3D" id="2.20.130.20">
    <property type="match status" value="1"/>
</dbReference>
<dbReference type="SMART" id="SM01361">
    <property type="entry name" value="A2M_recep"/>
    <property type="match status" value="1"/>
</dbReference>
<dbReference type="Pfam" id="PF07678">
    <property type="entry name" value="TED_complement"/>
    <property type="match status" value="1"/>
</dbReference>
<dbReference type="Pfam" id="PF17791">
    <property type="entry name" value="MG3"/>
    <property type="match status" value="1"/>
</dbReference>
<dbReference type="PANTHER" id="PTHR11412">
    <property type="entry name" value="MACROGLOBULIN / COMPLEMENT"/>
    <property type="match status" value="1"/>
</dbReference>
<keyword evidence="7" id="KW-1015">Disulfide bond</keyword>
<dbReference type="Pfam" id="PF07703">
    <property type="entry name" value="A2M_BRD"/>
    <property type="match status" value="1"/>
</dbReference>
<dbReference type="Gene3D" id="2.60.40.1940">
    <property type="match status" value="1"/>
</dbReference>
<dbReference type="Gene3D" id="2.60.40.690">
    <property type="entry name" value="Alpha-macroglobulin, receptor-binding domain"/>
    <property type="match status" value="1"/>
</dbReference>
<dbReference type="SUPFAM" id="SSF48239">
    <property type="entry name" value="Terpenoid cyclases/Protein prenyltransferases"/>
    <property type="match status" value="1"/>
</dbReference>
<evidence type="ECO:0000259" key="9">
    <source>
        <dbReference type="SMART" id="SM01359"/>
    </source>
</evidence>
<dbReference type="InterPro" id="IPR036595">
    <property type="entry name" value="A-macroglobulin_rcpt-bd_sf"/>
</dbReference>
<comment type="caution">
    <text evidence="12">The sequence shown here is derived from an EMBL/GenBank/DDBJ whole genome shotgun (WGS) entry which is preliminary data.</text>
</comment>
<dbReference type="Pfam" id="PF00207">
    <property type="entry name" value="A2M"/>
    <property type="match status" value="1"/>
</dbReference>
<evidence type="ECO:0000259" key="11">
    <source>
        <dbReference type="SMART" id="SM01361"/>
    </source>
</evidence>
<protein>
    <submittedName>
        <fullName evidence="12">A2ML1 protein</fullName>
    </submittedName>
</protein>
<comment type="subcellular location">
    <subcellularLocation>
        <location evidence="1">Secreted</location>
    </subcellularLocation>
</comment>
<dbReference type="SMART" id="SM01419">
    <property type="entry name" value="Thiol-ester_cl"/>
    <property type="match status" value="1"/>
</dbReference>
<dbReference type="InterPro" id="IPR011626">
    <property type="entry name" value="Alpha-macroglobulin_TED"/>
</dbReference>
<dbReference type="InterPro" id="IPR008930">
    <property type="entry name" value="Terpenoid_cyclase/PrenylTrfase"/>
</dbReference>
<reference evidence="12 13" key="1">
    <citation type="submission" date="2019-09" db="EMBL/GenBank/DDBJ databases">
        <title>Bird 10,000 Genomes (B10K) Project - Family phase.</title>
        <authorList>
            <person name="Zhang G."/>
        </authorList>
    </citation>
    <scope>NUCLEOTIDE SEQUENCE [LARGE SCALE GENOMIC DNA]</scope>
    <source>
        <strain evidence="12">B10K-CU-031-02</strain>
        <tissue evidence="12">Muscle</tissue>
    </source>
</reference>
<evidence type="ECO:0000256" key="7">
    <source>
        <dbReference type="ARBA" id="ARBA00023157"/>
    </source>
</evidence>
<keyword evidence="5" id="KW-0732">Signal</keyword>
<evidence type="ECO:0000256" key="4">
    <source>
        <dbReference type="ARBA" id="ARBA00022690"/>
    </source>
</evidence>
<dbReference type="PANTHER" id="PTHR11412:SF185">
    <property type="entry name" value="ALPHA-2-MACROGLOBULIN-LIKE PROTEIN 1"/>
    <property type="match status" value="1"/>
</dbReference>
<dbReference type="InterPro" id="IPR050473">
    <property type="entry name" value="A2M/Complement_sys"/>
</dbReference>
<organism evidence="12 13">
    <name type="scientific">Ceuthmochares aereus</name>
    <dbReference type="NCBI Taxonomy" id="1961834"/>
    <lineage>
        <taxon>Eukaryota</taxon>
        <taxon>Metazoa</taxon>
        <taxon>Chordata</taxon>
        <taxon>Craniata</taxon>
        <taxon>Vertebrata</taxon>
        <taxon>Euteleostomi</taxon>
        <taxon>Archelosauria</taxon>
        <taxon>Archosauria</taxon>
        <taxon>Dinosauria</taxon>
        <taxon>Saurischia</taxon>
        <taxon>Theropoda</taxon>
        <taxon>Coelurosauria</taxon>
        <taxon>Aves</taxon>
        <taxon>Neognathae</taxon>
        <taxon>Neoaves</taxon>
        <taxon>Otidimorphae</taxon>
        <taxon>Cuculiformes</taxon>
        <taxon>Cuculidae</taxon>
        <taxon>Ceuthmochares</taxon>
    </lineage>
</organism>
<dbReference type="InterPro" id="IPR040839">
    <property type="entry name" value="MG4"/>
</dbReference>
<feature type="domain" description="Alpha-macroglobulin receptor-binding" evidence="11">
    <location>
        <begin position="1339"/>
        <end position="1419"/>
    </location>
</feature>
<dbReference type="Gene3D" id="2.60.40.10">
    <property type="entry name" value="Immunoglobulins"/>
    <property type="match status" value="2"/>
</dbReference>
<evidence type="ECO:0000259" key="10">
    <source>
        <dbReference type="SMART" id="SM01360"/>
    </source>
</evidence>
<dbReference type="InterPro" id="IPR001599">
    <property type="entry name" value="Macroglobln_a2"/>
</dbReference>
<sequence length="1420" mass="157610">NYAVAIPSQLYHPSSETVCLQLSRKQAVPIHVTVTLQSRAGNETLITQSISQLTFFYCTSFQVPPPVGNPDEVAFIVITVLEANSEFQKKQKVLIKHVDKKTFIQTDKPVYKPGQTGMDRMPCLLGHAAKESLSVLGNNYLLLSQQDPKGNRIAQWLNVTPMGGIVDLSFSLAAEAPVGEYIIKIPDTTHTFRVEEYVLPKFSVSIQMPQVVTILEENFRLNICGMYTYGKPIQGSVKAVVCRKHIRYNRKPSKAKRSICKDYTGETNKDGCFPTEVNIKFYHQKRADNYDFNLEAVAFLKESGTGVELNTTENCKVTFGITTLQFWGTSYYYQQGVPYHGNLELKSANGTHLKNKEVILTVSYGSRKQAKTYFTDDTGMASFTLDTSPWNNSSKVLLQAKTQLEDLRGQNVRVSYGTASLTLKAFYSSSHSSVRIQPVQAMLPCGDMQQVTVHYHIRATELGDGATSVDFYHLVSITPLPLPVLSLFLLLPSGQYSGAFHVTLPIDLISPMATLFVYTAFPEGQVAADTFSLRVSKCFRNPVKLGFSDTVALPGSDVHLHLRAAPGSLCSIRAVDQNVLLLRPEAELSRDNSGNRVVCLLSLLTFARQSEVQQYCVADMPGGGGRDRPSDTLPFPLKSSFFYSSSCFQNSGLTFLTSLKIKSPIECHTQTTFYYDYMYMDNLDLETDAVGEYAESEHVELGSEEGPVRTWFPETFIWTLVPINDSGSAELAVTVPDSITDWRAMTFCTSESHGLGVSETISLRSFKPFFVEPIMPYSVFRGESFSLKVKVFSYLEQCMALQLSLMDSRDFEFVHANVRFSTCLCPDSAKTFFWVVKATKLGKVNFTVTAEVIEQEDVCTERTAVKPESGGKDTVVKHLLVKAEGLLEEKTHTSLLCPKGTSASETTTFSMPENRVIGSERAHISFLGDILGTALANIDELLQMSSGCGEQNMVHFAPNVFITRYLEETGQLTPEIKQKAIGYLESGYQQQLLYKHTDGSYSAFGEGTEPGNTWLTALVLKTFSQAQDFIHIDKQNIKDAASALIKTQTPSGCFKSMGKLFNNGLMGAVEEGLGLTSVIITALIHSGMPPSDPVVWKALKCIRDLVNADTRSSNLYSLALAANAFTAAGDKTLRQIILKRLDKAAIISDGQIFWSQQPKQEEDSLYWYRAPSVDVELTSSILMAYLSKSSLSSDEIRKAAQIVSWLIKQQNPYGGFASTQDTVVALEALALYATKTFSKDVLDLQASLSSEGFSRNIQVDNSNRLLLQTVELPAIPQVYTVRVQGHGCIFLQAILRYHIPPLRSDIAFAVSVQTECTAPNATLFPVTVHARYTGNRVSTNMVLIQVELLSGYSPVAGSLEELKKMPLVKKVESEADRIILYLEELTRQPRTYTWLLQQDMQVTDRKPANIKIYDYYMPGE</sequence>
<dbReference type="Pfam" id="PF17789">
    <property type="entry name" value="MG4"/>
    <property type="match status" value="1"/>
</dbReference>
<dbReference type="InterPro" id="IPR002890">
    <property type="entry name" value="MG2"/>
</dbReference>
<dbReference type="Pfam" id="PF07677">
    <property type="entry name" value="A2M_recep"/>
    <property type="match status" value="1"/>
</dbReference>
<dbReference type="Gene3D" id="2.60.120.1540">
    <property type="match status" value="1"/>
</dbReference>
<dbReference type="InterPro" id="IPR011625">
    <property type="entry name" value="A2M_N_BRD"/>
</dbReference>
<comment type="similarity">
    <text evidence="2">Belongs to the protease inhibitor I39 (alpha-2-macroglobulin) family.</text>
</comment>
<dbReference type="InterPro" id="IPR009048">
    <property type="entry name" value="A-macroglobulin_rcpt-bd"/>
</dbReference>
<dbReference type="Gene3D" id="6.20.50.160">
    <property type="match status" value="1"/>
</dbReference>
<proteinExistence type="inferred from homology"/>
<dbReference type="FunFam" id="1.50.10.20:FF:000001">
    <property type="entry name" value="CD109 isoform 1"/>
    <property type="match status" value="1"/>
</dbReference>
<dbReference type="Proteomes" id="UP000519239">
    <property type="component" value="Unassembled WGS sequence"/>
</dbReference>
<feature type="non-terminal residue" evidence="12">
    <location>
        <position position="1"/>
    </location>
</feature>
<dbReference type="Gene3D" id="2.60.40.1930">
    <property type="match status" value="3"/>
</dbReference>
<dbReference type="SMART" id="SM01360">
    <property type="entry name" value="A2M"/>
    <property type="match status" value="1"/>
</dbReference>
<dbReference type="SUPFAM" id="SSF81296">
    <property type="entry name" value="E set domains"/>
    <property type="match status" value="1"/>
</dbReference>
<keyword evidence="4" id="KW-0646">Protease inhibitor</keyword>
<dbReference type="InterPro" id="IPR047565">
    <property type="entry name" value="Alpha-macroglob_thiol-ester_cl"/>
</dbReference>
<gene>
    <name evidence="12" type="primary">A2ml1_0</name>
    <name evidence="12" type="ORF">CEUAER_R05726</name>
</gene>
<keyword evidence="3" id="KW-0964">Secreted</keyword>
<feature type="domain" description="Alpha-2-macroglobulin" evidence="10">
    <location>
        <begin position="715"/>
        <end position="805"/>
    </location>
</feature>
<accession>A0A7L4JP61</accession>
<dbReference type="Pfam" id="PF01835">
    <property type="entry name" value="MG2"/>
    <property type="match status" value="1"/>
</dbReference>
<evidence type="ECO:0000256" key="5">
    <source>
        <dbReference type="ARBA" id="ARBA00022729"/>
    </source>
</evidence>
<evidence type="ECO:0000256" key="8">
    <source>
        <dbReference type="ARBA" id="ARBA00023180"/>
    </source>
</evidence>
<dbReference type="SUPFAM" id="SSF49410">
    <property type="entry name" value="Alpha-macroglobulin receptor domain"/>
    <property type="match status" value="1"/>
</dbReference>
<keyword evidence="6" id="KW-0722">Serine protease inhibitor</keyword>
<feature type="domain" description="Alpha-2-macroglobulin bait region" evidence="9">
    <location>
        <begin position="434"/>
        <end position="582"/>
    </location>
</feature>
<evidence type="ECO:0000313" key="13">
    <source>
        <dbReference type="Proteomes" id="UP000519239"/>
    </source>
</evidence>
<dbReference type="GO" id="GO:0004867">
    <property type="term" value="F:serine-type endopeptidase inhibitor activity"/>
    <property type="evidence" value="ECO:0007669"/>
    <property type="project" value="UniProtKB-KW"/>
</dbReference>
<dbReference type="SMART" id="SM01359">
    <property type="entry name" value="A2M_N_2"/>
    <property type="match status" value="1"/>
</dbReference>
<evidence type="ECO:0000256" key="1">
    <source>
        <dbReference type="ARBA" id="ARBA00004613"/>
    </source>
</evidence>
<evidence type="ECO:0000256" key="3">
    <source>
        <dbReference type="ARBA" id="ARBA00022525"/>
    </source>
</evidence>
<evidence type="ECO:0000256" key="2">
    <source>
        <dbReference type="ARBA" id="ARBA00010952"/>
    </source>
</evidence>
<keyword evidence="8" id="KW-0325">Glycoprotein</keyword>
<dbReference type="InterPro" id="IPR041813">
    <property type="entry name" value="A2M_TED"/>
</dbReference>